<dbReference type="RefSeq" id="WP_151885395.1">
    <property type="nucleotide sequence ID" value="NZ_CP032228.1"/>
</dbReference>
<dbReference type="Proteomes" id="UP000325385">
    <property type="component" value="Chromosome"/>
</dbReference>
<reference evidence="3" key="1">
    <citation type="submission" date="2018-09" db="EMBL/GenBank/DDBJ databases">
        <title>Nocardia yunnanensis sp. nov., an actinomycete isolated from a soil sample.</title>
        <authorList>
            <person name="Zhang J."/>
        </authorList>
    </citation>
    <scope>NUCLEOTIDE SEQUENCE [LARGE SCALE GENOMIC DNA]</scope>
    <source>
        <strain evidence="3">21-3</strain>
    </source>
</reference>
<proteinExistence type="predicted"/>
<accession>A0A5P6NAJ4</accession>
<dbReference type="EMBL" id="CP032228">
    <property type="protein sequence ID" value="QFI63019.1"/>
    <property type="molecule type" value="Genomic_DNA"/>
</dbReference>
<feature type="chain" id="PRO_5024923706" evidence="1">
    <location>
        <begin position="21"/>
        <end position="157"/>
    </location>
</feature>
<sequence>MKRLIGLAAIVLAVPVGVGAQETGNDARLLQCREIERKSQRLECFDEAMDAIFGVDEIAEAERQELQRDNFGNLAADQQDVADDFTGTITHVDFNQTYNILRFQLDNGSVWEAKSSGSLRYGFFQPGEQVTIERGALGTFKLSIAGKRGWRGVKRID</sequence>
<keyword evidence="1" id="KW-0732">Signal</keyword>
<evidence type="ECO:0000313" key="2">
    <source>
        <dbReference type="EMBL" id="QFI63019.1"/>
    </source>
</evidence>
<dbReference type="GeneID" id="69697009"/>
<evidence type="ECO:0000313" key="3">
    <source>
        <dbReference type="Proteomes" id="UP000325385"/>
    </source>
</evidence>
<protein>
    <submittedName>
        <fullName evidence="2">Uncharacterized protein</fullName>
    </submittedName>
</protein>
<dbReference type="AlphaFoldDB" id="A0A5P6NAJ4"/>
<feature type="signal peptide" evidence="1">
    <location>
        <begin position="1"/>
        <end position="20"/>
    </location>
</feature>
<organism evidence="2 3">
    <name type="scientific">Qipengyuania flava</name>
    <dbReference type="NCBI Taxonomy" id="192812"/>
    <lineage>
        <taxon>Bacteria</taxon>
        <taxon>Pseudomonadati</taxon>
        <taxon>Pseudomonadota</taxon>
        <taxon>Alphaproteobacteria</taxon>
        <taxon>Sphingomonadales</taxon>
        <taxon>Erythrobacteraceae</taxon>
        <taxon>Qipengyuania</taxon>
    </lineage>
</organism>
<gene>
    <name evidence="2" type="ORF">D0Y83_06850</name>
</gene>
<evidence type="ECO:0000256" key="1">
    <source>
        <dbReference type="SAM" id="SignalP"/>
    </source>
</evidence>
<name>A0A5P6NAJ4_9SPHN</name>